<evidence type="ECO:0000256" key="2">
    <source>
        <dbReference type="ARBA" id="ARBA00022630"/>
    </source>
</evidence>
<evidence type="ECO:0000259" key="5">
    <source>
        <dbReference type="Pfam" id="PF00890"/>
    </source>
</evidence>
<reference evidence="6 7" key="1">
    <citation type="journal article" date="2012" name="BMC Genomics">
        <title>Comparative genomics of the classical Bordetella subspecies: the evolution and exchange of virulence-associated diversity amongst closely related pathogens.</title>
        <authorList>
            <person name="Park J."/>
            <person name="Zhang Y."/>
            <person name="Buboltz A.M."/>
            <person name="Zhang X."/>
            <person name="Schuster S.C."/>
            <person name="Ahuja U."/>
            <person name="Liu M."/>
            <person name="Miller J.F."/>
            <person name="Sebaihia M."/>
            <person name="Bentley S.D."/>
            <person name="Parkhill J."/>
            <person name="Harvill E.T."/>
        </authorList>
    </citation>
    <scope>NUCLEOTIDE SEQUENCE [LARGE SCALE GENOMIC DNA]</scope>
    <source>
        <strain evidence="6 7">253</strain>
    </source>
</reference>
<proteinExistence type="predicted"/>
<evidence type="ECO:0000256" key="3">
    <source>
        <dbReference type="ARBA" id="ARBA00022827"/>
    </source>
</evidence>
<keyword evidence="2" id="KW-0285">Flavoprotein</keyword>
<dbReference type="OrthoDB" id="9813348at2"/>
<dbReference type="HOGENOM" id="CLU_011398_4_2_4"/>
<dbReference type="RefSeq" id="WP_015064453.1">
    <property type="nucleotide sequence ID" value="NC_019382.1"/>
</dbReference>
<dbReference type="GO" id="GO:0016491">
    <property type="term" value="F:oxidoreductase activity"/>
    <property type="evidence" value="ECO:0007669"/>
    <property type="project" value="UniProtKB-KW"/>
</dbReference>
<dbReference type="PANTHER" id="PTHR43400">
    <property type="entry name" value="FUMARATE REDUCTASE"/>
    <property type="match status" value="1"/>
</dbReference>
<sequence length="569" mass="60782">MSPVVSEASPERWDDETDVLVIGSGAGGLSAALFAAQAGLRVLICEKLAYVGGTTATSGGGIWVPGTKAGLAAGDTLEAARTYLKALLGDFYQEEVIDTYLATGGKVIDFLNENTEVKFDLSSWPDYRSSLPGGATRGRSLFPQPFDGKKLGRNFSLLHPPLHRLMVLGGLMLGPEEVHDFLRPFSSPRALMRVLRKLLRYGMDRIRYARGTDLRSGNALAARLLYSVDKLGCRILTQADLESLAIDHDRVIGATVVVGGVPKRIRASKAVLLATGGFAHNQEMLRRYGPATPHRFSLCNPACTGAGIQAALDAGASVDRALSSVGFWTPASASREKNGADTPVIYGYLDRGRPGVIAVNEQGKRFVNEADSYHDIVSAIFANGGADGRPFHFITDRAFVRRHGLGLIRPWPWNRSLRPWIRRGYITVASTLDKLGPKIGIDPGALAAAVQRHNQSARTGQDPDFHKGASAYNRMFGHNMTWPNPNLAPIETPPFVALRIHPATIGTAMGLKTSASGQALNAAGQPISGLYACGNDQASPFRGFYPGGGSTLGPAIVGAYLAVQSLSKP</sequence>
<dbReference type="Gene3D" id="3.50.50.60">
    <property type="entry name" value="FAD/NAD(P)-binding domain"/>
    <property type="match status" value="2"/>
</dbReference>
<dbReference type="InterPro" id="IPR027477">
    <property type="entry name" value="Succ_DH/fumarate_Rdtase_cat_sf"/>
</dbReference>
<protein>
    <submittedName>
        <fullName evidence="6">Putative dehydrogenase</fullName>
    </submittedName>
</protein>
<dbReference type="InterPro" id="IPR036188">
    <property type="entry name" value="FAD/NAD-bd_sf"/>
</dbReference>
<evidence type="ECO:0000256" key="4">
    <source>
        <dbReference type="ARBA" id="ARBA00023002"/>
    </source>
</evidence>
<gene>
    <name evidence="6" type="ORF">BN112_2476</name>
</gene>
<dbReference type="PRINTS" id="PR00368">
    <property type="entry name" value="FADPNR"/>
</dbReference>
<comment type="cofactor">
    <cofactor evidence="1">
        <name>FAD</name>
        <dbReference type="ChEBI" id="CHEBI:57692"/>
    </cofactor>
</comment>
<evidence type="ECO:0000313" key="6">
    <source>
        <dbReference type="EMBL" id="CCJ54393.1"/>
    </source>
</evidence>
<dbReference type="NCBIfam" id="NF009477">
    <property type="entry name" value="PRK12843.1"/>
    <property type="match status" value="1"/>
</dbReference>
<name>A0A0C6P7S4_BORBO</name>
<dbReference type="Proteomes" id="UP000007564">
    <property type="component" value="Chromosome"/>
</dbReference>
<keyword evidence="4" id="KW-0560">Oxidoreductase</keyword>
<dbReference type="SUPFAM" id="SSF56425">
    <property type="entry name" value="Succinate dehydrogenase/fumarate reductase flavoprotein, catalytic domain"/>
    <property type="match status" value="1"/>
</dbReference>
<dbReference type="AlphaFoldDB" id="A0A0C6P7S4"/>
<dbReference type="InterPro" id="IPR050315">
    <property type="entry name" value="FAD-oxidoreductase_2"/>
</dbReference>
<evidence type="ECO:0000313" key="7">
    <source>
        <dbReference type="Proteomes" id="UP000007564"/>
    </source>
</evidence>
<dbReference type="EMBL" id="HE965806">
    <property type="protein sequence ID" value="CCJ54393.1"/>
    <property type="molecule type" value="Genomic_DNA"/>
</dbReference>
<dbReference type="Pfam" id="PF00890">
    <property type="entry name" value="FAD_binding_2"/>
    <property type="match status" value="1"/>
</dbReference>
<accession>A0A0C6P7S4</accession>
<evidence type="ECO:0000256" key="1">
    <source>
        <dbReference type="ARBA" id="ARBA00001974"/>
    </source>
</evidence>
<dbReference type="GO" id="GO:0008202">
    <property type="term" value="P:steroid metabolic process"/>
    <property type="evidence" value="ECO:0007669"/>
    <property type="project" value="UniProtKB-ARBA"/>
</dbReference>
<keyword evidence="3" id="KW-0274">FAD</keyword>
<dbReference type="PRINTS" id="PR00469">
    <property type="entry name" value="PNDRDTASEII"/>
</dbReference>
<dbReference type="KEGG" id="bbh:BN112_2476"/>
<organism evidence="6 7">
    <name type="scientific">Bordetella bronchiseptica 253</name>
    <dbReference type="NCBI Taxonomy" id="568707"/>
    <lineage>
        <taxon>Bacteria</taxon>
        <taxon>Pseudomonadati</taxon>
        <taxon>Pseudomonadota</taxon>
        <taxon>Betaproteobacteria</taxon>
        <taxon>Burkholderiales</taxon>
        <taxon>Alcaligenaceae</taxon>
        <taxon>Bordetella</taxon>
    </lineage>
</organism>
<dbReference type="PANTHER" id="PTHR43400:SF10">
    <property type="entry name" value="3-OXOSTEROID 1-DEHYDROGENASE"/>
    <property type="match status" value="1"/>
</dbReference>
<dbReference type="SUPFAM" id="SSF51905">
    <property type="entry name" value="FAD/NAD(P)-binding domain"/>
    <property type="match status" value="1"/>
</dbReference>
<feature type="domain" description="FAD-dependent oxidoreductase 2 FAD-binding" evidence="5">
    <location>
        <begin position="18"/>
        <end position="552"/>
    </location>
</feature>
<dbReference type="InterPro" id="IPR003953">
    <property type="entry name" value="FAD-dep_OxRdtase_2_FAD-bd"/>
</dbReference>